<reference evidence="1" key="2">
    <citation type="journal article" date="2023" name="Science">
        <title>Genomic signatures of disease resistance in endangered staghorn corals.</title>
        <authorList>
            <person name="Vollmer S.V."/>
            <person name="Selwyn J.D."/>
            <person name="Despard B.A."/>
            <person name="Roesel C.L."/>
        </authorList>
    </citation>
    <scope>NUCLEOTIDE SEQUENCE</scope>
    <source>
        <strain evidence="1">K2</strain>
    </source>
</reference>
<dbReference type="PANTHER" id="PTHR47018">
    <property type="entry name" value="CXC DOMAIN-CONTAINING PROTEIN-RELATED"/>
    <property type="match status" value="1"/>
</dbReference>
<comment type="caution">
    <text evidence="1">The sequence shown here is derived from an EMBL/GenBank/DDBJ whole genome shotgun (WGS) entry which is preliminary data.</text>
</comment>
<name>A0AAD9URR8_ACRCE</name>
<sequence>MDNEKGTPENSVSKTNWQICAICQEVTSEALQCPADTKHSDVGAGYKTLAGNLGKFYKLGCMPTDLCLSRLYEGNGIDGTFLANKARWHKSCYALFNSTKVKRAEKRHATLEEDLVGGKFTRSNRKAQYTKEGKEESEQPRHRLDGIALAELVSYIEEFGTSSAELPTFKLADLANMYKSCLQRLGCDTTSHVNTSRLKERLVFQIPGLQCYNKGRNVYLAFRDDVGFALHKAHEQDCDEEAMHLAKTAAIVRKDMLSSKYSFSGSFESDCQAKSVPASVLSLVKIILYGSNIEEQECSSGKVQAALTISQLLQYNVRARCRDKEVKREPRSKCRETPLSIYMGISVHAKTRSRDLVEALNNLGISISYDRVLVISTDLGNEVCCCYTDESAVCPSNLRLHLFTTAAVDNIDHNPTSTTAHDSFHGTGISLFQHPSAENPGTTRAPIDISHAVSSSKSVCQLPEAYTEVTPVIAPAKHPQVSATIVNIQPDGGVFNHSFKDELKWLENSSNVICNQERLKEEEVVSWGAFHSRDLSSSPSASAISALLPLFPDQAKSIAMIRHAMDIIKLSVNHLNPGQVPVIALDQPLCQVRGHVWWPPHRDGISQSNRRWLQGSGWTTALADANVATPGTAESFVKAASVTRSRQAHHVTACSLFILLQKAYTKYKEGVANKDDIMSFESWCAQQVSATPQFQYWYTALQLELLLLVFLKSLRVADFLPWFFAMNHSNYARWLPVHLPDMSLLDQMVPHVALEFKKGLFTVNKSLKRFLSIAIDQAHEQNNAMVKGEGGAVGLTENPNALC</sequence>
<protein>
    <submittedName>
        <fullName evidence="1">Uncharacterized protein</fullName>
    </submittedName>
</protein>
<dbReference type="EMBL" id="JARQWQ010000188">
    <property type="protein sequence ID" value="KAK2547385.1"/>
    <property type="molecule type" value="Genomic_DNA"/>
</dbReference>
<proteinExistence type="predicted"/>
<dbReference type="AlphaFoldDB" id="A0AAD9URR8"/>
<dbReference type="Proteomes" id="UP001249851">
    <property type="component" value="Unassembled WGS sequence"/>
</dbReference>
<evidence type="ECO:0000313" key="1">
    <source>
        <dbReference type="EMBL" id="KAK2547385.1"/>
    </source>
</evidence>
<gene>
    <name evidence="1" type="ORF">P5673_032701</name>
</gene>
<accession>A0AAD9URR8</accession>
<dbReference type="PANTHER" id="PTHR47018:SF1">
    <property type="entry name" value="TESMIN_TSO1-LIKE CXC DOMAIN-CONTAINING PROTEIN"/>
    <property type="match status" value="1"/>
</dbReference>
<keyword evidence="2" id="KW-1185">Reference proteome</keyword>
<reference evidence="1" key="1">
    <citation type="journal article" date="2023" name="G3 (Bethesda)">
        <title>Whole genome assembly and annotation of the endangered Caribbean coral Acropora cervicornis.</title>
        <authorList>
            <person name="Selwyn J.D."/>
            <person name="Vollmer S.V."/>
        </authorList>
    </citation>
    <scope>NUCLEOTIDE SEQUENCE</scope>
    <source>
        <strain evidence="1">K2</strain>
    </source>
</reference>
<evidence type="ECO:0000313" key="2">
    <source>
        <dbReference type="Proteomes" id="UP001249851"/>
    </source>
</evidence>
<organism evidence="1 2">
    <name type="scientific">Acropora cervicornis</name>
    <name type="common">Staghorn coral</name>
    <dbReference type="NCBI Taxonomy" id="6130"/>
    <lineage>
        <taxon>Eukaryota</taxon>
        <taxon>Metazoa</taxon>
        <taxon>Cnidaria</taxon>
        <taxon>Anthozoa</taxon>
        <taxon>Hexacorallia</taxon>
        <taxon>Scleractinia</taxon>
        <taxon>Astrocoeniina</taxon>
        <taxon>Acroporidae</taxon>
        <taxon>Acropora</taxon>
    </lineage>
</organism>